<gene>
    <name evidence="2" type="ORF">BCR39DRAFT_561173</name>
</gene>
<protein>
    <submittedName>
        <fullName evidence="2">Uncharacterized protein</fullName>
    </submittedName>
</protein>
<feature type="region of interest" description="Disordered" evidence="1">
    <location>
        <begin position="153"/>
        <end position="172"/>
    </location>
</feature>
<proteinExistence type="predicted"/>
<accession>A0A1Y2ARU6</accession>
<evidence type="ECO:0000313" key="3">
    <source>
        <dbReference type="Proteomes" id="UP000193986"/>
    </source>
</evidence>
<feature type="compositionally biased region" description="Basic and acidic residues" evidence="1">
    <location>
        <begin position="155"/>
        <end position="172"/>
    </location>
</feature>
<feature type="compositionally biased region" description="Polar residues" evidence="1">
    <location>
        <begin position="241"/>
        <end position="267"/>
    </location>
</feature>
<feature type="region of interest" description="Disordered" evidence="1">
    <location>
        <begin position="201"/>
        <end position="225"/>
    </location>
</feature>
<keyword evidence="3" id="KW-1185">Reference proteome</keyword>
<organism evidence="2 3">
    <name type="scientific">Naematelia encephala</name>
    <dbReference type="NCBI Taxonomy" id="71784"/>
    <lineage>
        <taxon>Eukaryota</taxon>
        <taxon>Fungi</taxon>
        <taxon>Dikarya</taxon>
        <taxon>Basidiomycota</taxon>
        <taxon>Agaricomycotina</taxon>
        <taxon>Tremellomycetes</taxon>
        <taxon>Tremellales</taxon>
        <taxon>Naemateliaceae</taxon>
        <taxon>Naematelia</taxon>
    </lineage>
</organism>
<comment type="caution">
    <text evidence="2">The sequence shown here is derived from an EMBL/GenBank/DDBJ whole genome shotgun (WGS) entry which is preliminary data.</text>
</comment>
<dbReference type="EMBL" id="MCFC01000059">
    <property type="protein sequence ID" value="ORY25271.1"/>
    <property type="molecule type" value="Genomic_DNA"/>
</dbReference>
<dbReference type="InParanoid" id="A0A1Y2ARU6"/>
<dbReference type="AlphaFoldDB" id="A0A1Y2ARU6"/>
<evidence type="ECO:0000313" key="2">
    <source>
        <dbReference type="EMBL" id="ORY25271.1"/>
    </source>
</evidence>
<feature type="region of interest" description="Disordered" evidence="1">
    <location>
        <begin position="238"/>
        <end position="271"/>
    </location>
</feature>
<name>A0A1Y2ARU6_9TREE</name>
<evidence type="ECO:0000256" key="1">
    <source>
        <dbReference type="SAM" id="MobiDB-lite"/>
    </source>
</evidence>
<sequence length="355" mass="38995">MNDSMKKFHVFRISGTADKSRETIKREALEGFKYCPGSFPEKERAATLLSLALQGDPGDTVIVSDKKDISSSMTLAAAEGLKGFWDYGFVKRRGLSGFEFSVESSQSPEEELPDRLHTLPNFSLECGMMNTLRRESKDVLGWLSKRTIGMLSNNKESDTSCATEKEDRDLNKHRLRSSLEALSNDKDSDLNFKLNASSTTLCSNSEKGSETDLKKDSYQETGKGSRLSLPIKRLLKAATARSRNATSERLSRPGSNTASSRPNSKETYPTLHSKETYPTLCSIKETQEDQEDVGCFSGLLSMKNPFTWALSKASATSGPSKGTSFSVLQVSLDGLRVPSTQPTCKSPSPWASSFA</sequence>
<dbReference type="Proteomes" id="UP000193986">
    <property type="component" value="Unassembled WGS sequence"/>
</dbReference>
<reference evidence="2 3" key="1">
    <citation type="submission" date="2016-07" db="EMBL/GenBank/DDBJ databases">
        <title>Pervasive Adenine N6-methylation of Active Genes in Fungi.</title>
        <authorList>
            <consortium name="DOE Joint Genome Institute"/>
            <person name="Mondo S.J."/>
            <person name="Dannebaum R.O."/>
            <person name="Kuo R.C."/>
            <person name="Labutti K."/>
            <person name="Haridas S."/>
            <person name="Kuo A."/>
            <person name="Salamov A."/>
            <person name="Ahrendt S.R."/>
            <person name="Lipzen A."/>
            <person name="Sullivan W."/>
            <person name="Andreopoulos W.B."/>
            <person name="Clum A."/>
            <person name="Lindquist E."/>
            <person name="Daum C."/>
            <person name="Ramamoorthy G.K."/>
            <person name="Gryganskyi A."/>
            <person name="Culley D."/>
            <person name="Magnuson J.K."/>
            <person name="James T.Y."/>
            <person name="O'Malley M.A."/>
            <person name="Stajich J.E."/>
            <person name="Spatafora J.W."/>
            <person name="Visel A."/>
            <person name="Grigoriev I.V."/>
        </authorList>
    </citation>
    <scope>NUCLEOTIDE SEQUENCE [LARGE SCALE GENOMIC DNA]</scope>
    <source>
        <strain evidence="2 3">68-887.2</strain>
    </source>
</reference>
<feature type="compositionally biased region" description="Basic and acidic residues" evidence="1">
    <location>
        <begin position="207"/>
        <end position="218"/>
    </location>
</feature>